<keyword evidence="4 5" id="KW-0274">FAD</keyword>
<evidence type="ECO:0000313" key="10">
    <source>
        <dbReference type="Proteomes" id="UP000233750"/>
    </source>
</evidence>
<evidence type="ECO:0000259" key="6">
    <source>
        <dbReference type="Pfam" id="PF00441"/>
    </source>
</evidence>
<dbReference type="SUPFAM" id="SSF47203">
    <property type="entry name" value="Acyl-CoA dehydrogenase C-terminal domain-like"/>
    <property type="match status" value="1"/>
</dbReference>
<feature type="domain" description="Acyl-CoA oxidase/dehydrogenase middle" evidence="7">
    <location>
        <begin position="122"/>
        <end position="218"/>
    </location>
</feature>
<dbReference type="InterPro" id="IPR037069">
    <property type="entry name" value="AcylCoA_DH/ox_N_sf"/>
</dbReference>
<protein>
    <submittedName>
        <fullName evidence="9">Alkylation response protein AidB-like acyl-CoA dehydrogenase</fullName>
    </submittedName>
</protein>
<dbReference type="EMBL" id="PJMY01000003">
    <property type="protein sequence ID" value="PKV97286.1"/>
    <property type="molecule type" value="Genomic_DNA"/>
</dbReference>
<evidence type="ECO:0000256" key="4">
    <source>
        <dbReference type="ARBA" id="ARBA00022827"/>
    </source>
</evidence>
<dbReference type="InterPro" id="IPR013786">
    <property type="entry name" value="AcylCoA_DH/ox_N"/>
</dbReference>
<feature type="domain" description="Acyl-CoA dehydrogenase/oxidase C-terminal" evidence="6">
    <location>
        <begin position="231"/>
        <end position="379"/>
    </location>
</feature>
<dbReference type="AlphaFoldDB" id="A0A2N3WTT5"/>
<dbReference type="PIRSF" id="PIRSF016578">
    <property type="entry name" value="HsaA"/>
    <property type="match status" value="1"/>
</dbReference>
<dbReference type="PANTHER" id="PTHR43884">
    <property type="entry name" value="ACYL-COA DEHYDROGENASE"/>
    <property type="match status" value="1"/>
</dbReference>
<evidence type="ECO:0000259" key="7">
    <source>
        <dbReference type="Pfam" id="PF02770"/>
    </source>
</evidence>
<dbReference type="InterPro" id="IPR046373">
    <property type="entry name" value="Acyl-CoA_Oxase/DH_mid-dom_sf"/>
</dbReference>
<dbReference type="Proteomes" id="UP000233750">
    <property type="component" value="Unassembled WGS sequence"/>
</dbReference>
<keyword evidence="5" id="KW-0560">Oxidoreductase</keyword>
<comment type="caution">
    <text evidence="9">The sequence shown here is derived from an EMBL/GenBank/DDBJ whole genome shotgun (WGS) entry which is preliminary data.</text>
</comment>
<dbReference type="Gene3D" id="1.10.540.10">
    <property type="entry name" value="Acyl-CoA dehydrogenase/oxidase, N-terminal domain"/>
    <property type="match status" value="1"/>
</dbReference>
<dbReference type="InterPro" id="IPR036250">
    <property type="entry name" value="AcylCo_DH-like_C"/>
</dbReference>
<dbReference type="SUPFAM" id="SSF56645">
    <property type="entry name" value="Acyl-CoA dehydrogenase NM domain-like"/>
    <property type="match status" value="1"/>
</dbReference>
<comment type="similarity">
    <text evidence="2 5">Belongs to the acyl-CoA dehydrogenase family.</text>
</comment>
<name>A0A2N3WTT5_9PSEU</name>
<keyword evidence="3 5" id="KW-0285">Flavoprotein</keyword>
<evidence type="ECO:0000313" key="9">
    <source>
        <dbReference type="EMBL" id="PKV97286.1"/>
    </source>
</evidence>
<gene>
    <name evidence="9" type="ORF">ATK30_8261</name>
</gene>
<keyword evidence="10" id="KW-1185">Reference proteome</keyword>
<dbReference type="Pfam" id="PF00441">
    <property type="entry name" value="Acyl-CoA_dh_1"/>
    <property type="match status" value="1"/>
</dbReference>
<reference evidence="9 10" key="1">
    <citation type="submission" date="2017-12" db="EMBL/GenBank/DDBJ databases">
        <title>Sequencing the genomes of 1000 Actinobacteria strains.</title>
        <authorList>
            <person name="Klenk H.-P."/>
        </authorList>
    </citation>
    <scope>NUCLEOTIDE SEQUENCE [LARGE SCALE GENOMIC DNA]</scope>
    <source>
        <strain evidence="9 10">DSM 45165</strain>
    </source>
</reference>
<evidence type="ECO:0000256" key="5">
    <source>
        <dbReference type="RuleBase" id="RU362125"/>
    </source>
</evidence>
<dbReference type="PANTHER" id="PTHR43884:SF12">
    <property type="entry name" value="ISOVALERYL-COA DEHYDROGENASE, MITOCHONDRIAL-RELATED"/>
    <property type="match status" value="1"/>
</dbReference>
<dbReference type="GO" id="GO:0050660">
    <property type="term" value="F:flavin adenine dinucleotide binding"/>
    <property type="evidence" value="ECO:0007669"/>
    <property type="project" value="InterPro"/>
</dbReference>
<dbReference type="Gene3D" id="2.40.110.10">
    <property type="entry name" value="Butyryl-CoA Dehydrogenase, subunit A, domain 2"/>
    <property type="match status" value="1"/>
</dbReference>
<dbReference type="OrthoDB" id="8876745at2"/>
<dbReference type="GO" id="GO:0003995">
    <property type="term" value="F:acyl-CoA dehydrogenase activity"/>
    <property type="evidence" value="ECO:0007669"/>
    <property type="project" value="TreeGrafter"/>
</dbReference>
<proteinExistence type="inferred from homology"/>
<dbReference type="InterPro" id="IPR009100">
    <property type="entry name" value="AcylCoA_DH/oxidase_NM_dom_sf"/>
</dbReference>
<dbReference type="Pfam" id="PF02770">
    <property type="entry name" value="Acyl-CoA_dh_M"/>
    <property type="match status" value="1"/>
</dbReference>
<dbReference type="InterPro" id="IPR009075">
    <property type="entry name" value="AcylCo_DH/oxidase_C"/>
</dbReference>
<dbReference type="InterPro" id="IPR006091">
    <property type="entry name" value="Acyl-CoA_Oxase/DH_mid-dom"/>
</dbReference>
<dbReference type="FunFam" id="1.20.140.10:FF:000012">
    <property type="entry name" value="Acyl-CoA dehydrogenase fadE12"/>
    <property type="match status" value="1"/>
</dbReference>
<evidence type="ECO:0000256" key="2">
    <source>
        <dbReference type="ARBA" id="ARBA00009347"/>
    </source>
</evidence>
<dbReference type="Pfam" id="PF02771">
    <property type="entry name" value="Acyl-CoA_dh_N"/>
    <property type="match status" value="1"/>
</dbReference>
<sequence length="386" mass="42888">MTDPESNVEIVRKATRELARKFDHDYWLDKDRNHQYPWEFVKAFGAGGWLGAMIPEEYGGIGLGLEEAAVMMGEISASGAGMAGGSAIHFYVFPPAPLVKYASEELKREFLPKLATGELLMAFGVTEPDAGVDTSRIKTKATKVDGGWKITGKKVFITNAQNAQKILLLARTSPRRDDKPLYGMSLFFADLDRERITVREIEKLGRAAIDTNELFIDDLFVPDDRLVGEVDKGFYYLLDGLNPERIVVGMEGVGLGRAALDIASEYAKNRVVFDRPIGQNQAVAHPLADSWIRLEAAEGMVMRAARLFDEGKPCGPEAAAAKYLGAESGFEACDRAFSTLGGYAYAKEYHVERLWREVRLLRNAPFSQEMVRNYISQQVLGLPRSY</sequence>
<accession>A0A2N3WTT5</accession>
<comment type="cofactor">
    <cofactor evidence="1 5">
        <name>FAD</name>
        <dbReference type="ChEBI" id="CHEBI:57692"/>
    </cofactor>
</comment>
<dbReference type="RefSeq" id="WP_101440031.1">
    <property type="nucleotide sequence ID" value="NZ_PJMY01000003.1"/>
</dbReference>
<evidence type="ECO:0000256" key="3">
    <source>
        <dbReference type="ARBA" id="ARBA00022630"/>
    </source>
</evidence>
<evidence type="ECO:0000259" key="8">
    <source>
        <dbReference type="Pfam" id="PF02771"/>
    </source>
</evidence>
<organism evidence="9 10">
    <name type="scientific">Amycolatopsis echigonensis</name>
    <dbReference type="NCBI Taxonomy" id="2576905"/>
    <lineage>
        <taxon>Bacteria</taxon>
        <taxon>Bacillati</taxon>
        <taxon>Actinomycetota</taxon>
        <taxon>Actinomycetes</taxon>
        <taxon>Pseudonocardiales</taxon>
        <taxon>Pseudonocardiaceae</taxon>
        <taxon>Amycolatopsis</taxon>
    </lineage>
</organism>
<dbReference type="Gene3D" id="1.20.140.10">
    <property type="entry name" value="Butyryl-CoA Dehydrogenase, subunit A, domain 3"/>
    <property type="match status" value="1"/>
</dbReference>
<dbReference type="CDD" id="cd00567">
    <property type="entry name" value="ACAD"/>
    <property type="match status" value="1"/>
</dbReference>
<evidence type="ECO:0000256" key="1">
    <source>
        <dbReference type="ARBA" id="ARBA00001974"/>
    </source>
</evidence>
<feature type="domain" description="Acyl-CoA dehydrogenase/oxidase N-terminal" evidence="8">
    <location>
        <begin position="9"/>
        <end position="118"/>
    </location>
</feature>